<feature type="compositionally biased region" description="Polar residues" evidence="7">
    <location>
        <begin position="1322"/>
        <end position="1337"/>
    </location>
</feature>
<evidence type="ECO:0000256" key="1">
    <source>
        <dbReference type="ARBA" id="ARBA00022737"/>
    </source>
</evidence>
<feature type="region of interest" description="Disordered" evidence="7">
    <location>
        <begin position="2010"/>
        <end position="2031"/>
    </location>
</feature>
<evidence type="ECO:0000256" key="7">
    <source>
        <dbReference type="SAM" id="MobiDB-lite"/>
    </source>
</evidence>
<feature type="compositionally biased region" description="Low complexity" evidence="7">
    <location>
        <begin position="504"/>
        <end position="514"/>
    </location>
</feature>
<feature type="compositionally biased region" description="Polar residues" evidence="7">
    <location>
        <begin position="213"/>
        <end position="225"/>
    </location>
</feature>
<dbReference type="InterPro" id="IPR002093">
    <property type="entry name" value="BRCA2_repeat"/>
</dbReference>
<dbReference type="PANTHER" id="PTHR11289:SF0">
    <property type="entry name" value="BREAST CANCER TYPE 2 SUSCEPTIBILITY PROTEIN"/>
    <property type="match status" value="1"/>
</dbReference>
<dbReference type="Proteomes" id="UP001159428">
    <property type="component" value="Unassembled WGS sequence"/>
</dbReference>
<dbReference type="SUPFAM" id="SSF50249">
    <property type="entry name" value="Nucleic acid-binding proteins"/>
    <property type="match status" value="3"/>
</dbReference>
<dbReference type="Pfam" id="PF09104">
    <property type="entry name" value="BRCA-2_OB3"/>
    <property type="match status" value="1"/>
</dbReference>
<dbReference type="Pfam" id="PF09103">
    <property type="entry name" value="BRCA-2_OB1"/>
    <property type="match status" value="1"/>
</dbReference>
<dbReference type="InterPro" id="IPR015252">
    <property type="entry name" value="BRCA2_hlx"/>
</dbReference>
<keyword evidence="6" id="KW-0175">Coiled coil</keyword>
<dbReference type="InterPro" id="IPR015525">
    <property type="entry name" value="BRCA2"/>
</dbReference>
<feature type="region of interest" description="Disordered" evidence="7">
    <location>
        <begin position="1322"/>
        <end position="1341"/>
    </location>
</feature>
<evidence type="ECO:0000313" key="9">
    <source>
        <dbReference type="EMBL" id="CAH3046745.1"/>
    </source>
</evidence>
<dbReference type="GO" id="GO:0003677">
    <property type="term" value="F:DNA binding"/>
    <property type="evidence" value="ECO:0007669"/>
    <property type="project" value="UniProtKB-KW"/>
</dbReference>
<accession>A0AAU9W3P9</accession>
<keyword evidence="10" id="KW-1185">Reference proteome</keyword>
<feature type="region of interest" description="Disordered" evidence="7">
    <location>
        <begin position="2807"/>
        <end position="2879"/>
    </location>
</feature>
<dbReference type="GO" id="GO:0006355">
    <property type="term" value="P:regulation of DNA-templated transcription"/>
    <property type="evidence" value="ECO:0007669"/>
    <property type="project" value="TreeGrafter"/>
</dbReference>
<dbReference type="Pfam" id="PF09121">
    <property type="entry name" value="Tower"/>
    <property type="match status" value="1"/>
</dbReference>
<dbReference type="Pfam" id="PF09169">
    <property type="entry name" value="BRCA-2_helical"/>
    <property type="match status" value="1"/>
</dbReference>
<dbReference type="Pfam" id="PF00634">
    <property type="entry name" value="BRCA2"/>
    <property type="match status" value="3"/>
</dbReference>
<feature type="compositionally biased region" description="Basic residues" evidence="7">
    <location>
        <begin position="2825"/>
        <end position="2836"/>
    </location>
</feature>
<feature type="coiled-coil region" evidence="6">
    <location>
        <begin position="2463"/>
        <end position="2490"/>
    </location>
</feature>
<organism evidence="9 10">
    <name type="scientific">Pocillopora meandrina</name>
    <dbReference type="NCBI Taxonomy" id="46732"/>
    <lineage>
        <taxon>Eukaryota</taxon>
        <taxon>Metazoa</taxon>
        <taxon>Cnidaria</taxon>
        <taxon>Anthozoa</taxon>
        <taxon>Hexacorallia</taxon>
        <taxon>Scleractinia</taxon>
        <taxon>Astrocoeniina</taxon>
        <taxon>Pocilloporidae</taxon>
        <taxon>Pocillopora</taxon>
    </lineage>
</organism>
<dbReference type="CDD" id="cd04493">
    <property type="entry name" value="BRCA2DBD_OB1"/>
    <property type="match status" value="1"/>
</dbReference>
<feature type="region of interest" description="Disordered" evidence="7">
    <location>
        <begin position="495"/>
        <end position="522"/>
    </location>
</feature>
<dbReference type="EMBL" id="CALNXJ010000008">
    <property type="protein sequence ID" value="CAH3046745.1"/>
    <property type="molecule type" value="Genomic_DNA"/>
</dbReference>
<sequence>MEPFIQLSYNEQCPKKTAKLPEIALLNKGKVSECFWLALLERKCPEGLGEVSEGLVNDENLTPADFLDDLNVSPDICASPQTKISNACCTDFKTENGDQFKTPVTSRYSHKITETPCLFSQDESTTCICSPTSSLKSQPTGHGDELFNQAETSTDLSQSPTTPVALSSYKSGSDWSARRTTSPDILAEILGQREPTLSRLLAGGHEDEITEWSESMATPPLNTTEPAGDPSDGQVDGENTDEKVMGGEGQIPPKRIARVLFSGCLADQSLEAMELSLDKAKVDDKSLVPLKITGSTLRTTPRMETADSSLTEEEFVMEYSCHDESKRSDITLSERFSGVSKVTLSAKGPPSPIDADVAIRMTYFSPPSAKPSLIHSPHPNSFLSPKSQSPFQVLAQSTPKQSFKGDLPKVINTSRTNDKSVTENHDTNLPLDTNMHNHLPDQLCDMNEKKVHSASGDKIDAEELDHELEDADVSFGSPSRSFELAMAREADKLCSGAEKDSRTSGLGSSLSVSLNPQSQNTDDELINSTVSQPTNYIQETAQIPRNGNTLQNLGENNITISGETTGGSLHGHGNYLRKRSFCKVPGIRRSARTKRFSYPSASQVAEHHIKKSARRSVTIDDSSLPAKEENPRIKEAKGSVNCETHGDIASYTTLNSCDGNIELPLSEKLTFEEMSAFCKGGNALKSSPTVNSKEKDDVFYDMDALTQFPMESICSPPPGASRAHLEKEDVTESVKTGKLVCCDGNNEPLLWPTEKAELEPVNRNTRKISDASQSSAVAPLDEHKYPSMADEMFGEDNQIWENNSIKAGKFKITALHGPQISEFSPIQTDNCQYFGRFSPETKDVYVTSEYDNVTSVTNGTISGFEGFKTASGKHVSVSSEALEKAKATVKEIDELLGLCEGDDKQEKRHLQPEISMSCNATQNNGVTSCLKDISLPQRVGETIASDENLSGFEIVQSSVPPGFCGFSTASGDQIHISQSAMQKARKTLSGVDIDMKDIVYDEGIKKSKKEQYFLMERGEGAPVNQLAPADNIDYDFGNKEEIPLLKKAKSDELRLQEKCCTEPHRIASFSSSVTEAPNFSTIRAGETENKDLTLQSPAYVVGDSVNKHFENVNDSLLEDLLNDFKRKRRDSLIAISGESDKVEERELNTKSAVNNSCDVRHKHCNEKYSLECNGNETTELCTKMQSGERIAPPTAFSGFQTASGQLVKLSAESMERGAVIMQQIDNSLQQNREATAPPHASSGLQSASGQLMKLSAESTDKVELSEESMEKGAAIVHQIDEFIQQNREITTPPNAFSGFQTASGHKVKLSEDSMEKGTAIAHQSDNSIQQNSETTAPPNAFSGFKTASGQRVKISVESMEKGAAIIQQIDNSIQGNRETTAQPNAFSGFQTARGQRVKISAELMEKGAAIIQQIDNSVQGNRETTVPPNAFSGFQTASGQRVEISAESMEKGAAILQQIDISVQRNRETTAPPNAFSAFQTASGHKVKLSEESMEKGAAIMQQIDNSIKHNRDTIAPPNAFSGFLTASGQQVNISAESLKKGAAIMQQIDNSLQQNMETTAPPNAFSGFQTASGQKVKLSKESVEKGAAIMQQIDDSIHRNKETTAPSTGFSGFQTAGGQKVKLSVESMKKGTVVMQEIDNFIHRDKEKVDQPLPRNIDGSESTNCFSECSANVSSASGFSGFQTANGKTVQISESALAKAKDTIASIENDVKKSRTGTEGVLNDSSFKGMDKWKLVNQDTDSAISDGHLVPAMFLGSSTPSRDGRCSNEQDDAVSREILESSEALLAYESSLDVSEYDKVTIAWDSLSTSPVSMTGSAKGLPSNSKEDFQRRHSTPQRCGKDMVNRNHKETRSGLKPCSTTPSGVFHDRRVHLHAPLRARLATVENTFTPRYKGYNCFNKKNAGGSDSTRSLNPLRATTPGCFKTKHIPSARTSIPLNSNVMHRTSAPRPLFITPYRNPEVSTVVSPLARCSSSSFPVSESPKPHITDLMEPSSKKAKLSSRNCSSVIKCGQPETSSKSKEGLKPRPGFLSGLRRHNKRIKLKDYVGSSTLPGRYTAAELLQIGVFPEVISVTSTNAVSFRFCGRKYFSETALSNGGGVRTEDGGVMLVGSDNCVGLEEIQSTFLTTPGVDSQLISEEWIANHYRWLVWKLAAMEVAFPHHFAGRQAFCCVSVPRCLTPDWLLCQLKYRYDREIDGSERSALKKIMERDDVSSRTMVLCVSSVTVTQEDKEKNATEQSDDQDEKDGQSRMKMESCAIIEVTDDWYSIRAILDKPLTKLLRDKKIFVGQKLIVCGAELVGSEQAVSPLEAPSTLMLRLHANSTRRARWDVKLGFHHHTHAFPLLLSSLFGDGGFTGCVDIIVLRQYPVQWMEKMPDGTNVFRNSRLEEREAKKFEADRHQRREKLFLKIQEEFERECLEPERERRRSARFRRRSFLPRDLKDLHDGKEIYEALTQATDPDAVKECLDERQMRALEEYQRASQEKKFAELQSKFERTWKEQEEEHQPQRNVVPLLKVRIADYLLKGRDRQHAVLSIWRPSEEVMQLLSEGSRLRIYHLTASGVRYRQGVSELQLSATRTTRYQDLSSDPEVKRMVYVPRQVCSFHGLRFNYSQSSSEVDLVGLVIFCSPLSSFSSSSSNVQTVYLSDEESNIVAIKFWEGLKAVAVDDLIKAGNFICCSNLTVRPDDRAQCPSLTFWELSNVSLKPREPHLRAALHTLQQSIQDLRLFMSQIQEKLNFILHPNKASLPENLKVDAIRVHRQSLDITSSLCQNNGFISSKAKEVLHSSGKEIGPNLLAPLSSCVDVKVSHQSDDPSLETPDPATHKVNSRAKRTRSKRKLLESIPEPPPLSPLPSLIPASVRREFKKPRRAESPGNIHSKQ</sequence>
<gene>
    <name evidence="9" type="ORF">PMEA_00033435</name>
</gene>
<dbReference type="InterPro" id="IPR012340">
    <property type="entry name" value="NA-bd_OB-fold"/>
</dbReference>
<dbReference type="GO" id="GO:0000724">
    <property type="term" value="P:double-strand break repair via homologous recombination"/>
    <property type="evidence" value="ECO:0007669"/>
    <property type="project" value="InterPro"/>
</dbReference>
<dbReference type="PROSITE" id="PS50138">
    <property type="entry name" value="BRCA2_REPEAT"/>
    <property type="match status" value="12"/>
</dbReference>
<dbReference type="Gene3D" id="6.10.70.10">
    <property type="match status" value="1"/>
</dbReference>
<dbReference type="InterPro" id="IPR015205">
    <property type="entry name" value="Tower_dom"/>
</dbReference>
<dbReference type="InterPro" id="IPR015187">
    <property type="entry name" value="BRCA2_OB_1"/>
</dbReference>
<reference evidence="9 10" key="1">
    <citation type="submission" date="2022-05" db="EMBL/GenBank/DDBJ databases">
        <authorList>
            <consortium name="Genoscope - CEA"/>
            <person name="William W."/>
        </authorList>
    </citation>
    <scope>NUCLEOTIDE SEQUENCE [LARGE SCALE GENOMIC DNA]</scope>
</reference>
<name>A0AAU9W3P9_9CNID</name>
<feature type="region of interest" description="Disordered" evidence="7">
    <location>
        <begin position="1816"/>
        <end position="1843"/>
    </location>
</feature>
<dbReference type="SMART" id="SM01341">
    <property type="entry name" value="Tower"/>
    <property type="match status" value="1"/>
</dbReference>
<evidence type="ECO:0000256" key="4">
    <source>
        <dbReference type="ARBA" id="ARBA00023172"/>
    </source>
</evidence>
<evidence type="ECO:0000313" key="10">
    <source>
        <dbReference type="Proteomes" id="UP001159428"/>
    </source>
</evidence>
<evidence type="ECO:0000256" key="5">
    <source>
        <dbReference type="ARBA" id="ARBA00023204"/>
    </source>
</evidence>
<feature type="domain" description="Tower" evidence="8">
    <location>
        <begin position="2371"/>
        <end position="2412"/>
    </location>
</feature>
<proteinExistence type="predicted"/>
<dbReference type="SUPFAM" id="SSF81872">
    <property type="entry name" value="BRCA2 helical domain"/>
    <property type="match status" value="1"/>
</dbReference>
<protein>
    <recommendedName>
        <fullName evidence="8">Tower domain-containing protein</fullName>
    </recommendedName>
</protein>
<evidence type="ECO:0000256" key="2">
    <source>
        <dbReference type="ARBA" id="ARBA00022763"/>
    </source>
</evidence>
<keyword evidence="1" id="KW-0677">Repeat</keyword>
<keyword evidence="5" id="KW-0234">DNA repair</keyword>
<comment type="caution">
    <text evidence="9">The sequence shown here is derived from an EMBL/GenBank/DDBJ whole genome shotgun (WGS) entry which is preliminary data.</text>
</comment>
<feature type="region of interest" description="Disordered" evidence="7">
    <location>
        <begin position="1977"/>
        <end position="1996"/>
    </location>
</feature>
<evidence type="ECO:0000256" key="6">
    <source>
        <dbReference type="SAM" id="Coils"/>
    </source>
</evidence>
<keyword evidence="4" id="KW-0233">DNA recombination</keyword>
<evidence type="ECO:0000259" key="8">
    <source>
        <dbReference type="SMART" id="SM01341"/>
    </source>
</evidence>
<evidence type="ECO:0000256" key="3">
    <source>
        <dbReference type="ARBA" id="ARBA00023125"/>
    </source>
</evidence>
<dbReference type="InterPro" id="IPR036315">
    <property type="entry name" value="BRCA2_hlx_sf"/>
</dbReference>
<dbReference type="SUPFAM" id="SSF81878">
    <property type="entry name" value="BRCA2 tower domain"/>
    <property type="match status" value="1"/>
</dbReference>
<keyword evidence="2" id="KW-0227">DNA damage</keyword>
<feature type="region of interest" description="Disordered" evidence="7">
    <location>
        <begin position="151"/>
        <end position="178"/>
    </location>
</feature>
<dbReference type="PANTHER" id="PTHR11289">
    <property type="entry name" value="BREAST CANCER TYPE 2 SUSCEPTIBILITY PROTEIN BRCA2"/>
    <property type="match status" value="1"/>
</dbReference>
<dbReference type="InterPro" id="IPR015188">
    <property type="entry name" value="BRCA2_OB_3"/>
</dbReference>
<dbReference type="Gene3D" id="2.40.50.140">
    <property type="entry name" value="Nucleic acid-binding proteins"/>
    <property type="match status" value="3"/>
</dbReference>
<feature type="region of interest" description="Disordered" evidence="7">
    <location>
        <begin position="2230"/>
        <end position="2251"/>
    </location>
</feature>
<dbReference type="Pfam" id="PF21318">
    <property type="entry name" value="BRCA2DBD_OB2"/>
    <property type="match status" value="1"/>
</dbReference>
<feature type="region of interest" description="Disordered" evidence="7">
    <location>
        <begin position="1230"/>
        <end position="1255"/>
    </location>
</feature>
<feature type="region of interest" description="Disordered" evidence="7">
    <location>
        <begin position="213"/>
        <end position="249"/>
    </location>
</feature>
<keyword evidence="3" id="KW-0238">DNA-binding</keyword>